<dbReference type="Proteomes" id="UP001158067">
    <property type="component" value="Unassembled WGS sequence"/>
</dbReference>
<keyword evidence="2" id="KW-1185">Reference proteome</keyword>
<reference evidence="1 2" key="1">
    <citation type="submission" date="2017-05" db="EMBL/GenBank/DDBJ databases">
        <authorList>
            <person name="Varghese N."/>
            <person name="Submissions S."/>
        </authorList>
    </citation>
    <scope>NUCLEOTIDE SEQUENCE [LARGE SCALE GENOMIC DNA]</scope>
    <source>
        <strain evidence="1 2">DSM 25457</strain>
    </source>
</reference>
<name>A0ABY1QN63_9BACT</name>
<sequence>MKMKRLVRYLTCKPFFMPGLNFDVVWITRFGRRFVELSESDVPLLVVADVARLRGCLGRMVSLECCLNSGESSYGVVNFDGYPIW</sequence>
<evidence type="ECO:0000313" key="1">
    <source>
        <dbReference type="EMBL" id="SMP75791.1"/>
    </source>
</evidence>
<dbReference type="EMBL" id="FXUG01000020">
    <property type="protein sequence ID" value="SMP75791.1"/>
    <property type="molecule type" value="Genomic_DNA"/>
</dbReference>
<accession>A0ABY1QN63</accession>
<protein>
    <submittedName>
        <fullName evidence="1">Uncharacterized protein</fullName>
    </submittedName>
</protein>
<proteinExistence type="predicted"/>
<organism evidence="1 2">
    <name type="scientific">Neorhodopirellula lusitana</name>
    <dbReference type="NCBI Taxonomy" id="445327"/>
    <lineage>
        <taxon>Bacteria</taxon>
        <taxon>Pseudomonadati</taxon>
        <taxon>Planctomycetota</taxon>
        <taxon>Planctomycetia</taxon>
        <taxon>Pirellulales</taxon>
        <taxon>Pirellulaceae</taxon>
        <taxon>Neorhodopirellula</taxon>
    </lineage>
</organism>
<gene>
    <name evidence="1" type="ORF">SAMN06265222_12011</name>
</gene>
<comment type="caution">
    <text evidence="1">The sequence shown here is derived from an EMBL/GenBank/DDBJ whole genome shotgun (WGS) entry which is preliminary data.</text>
</comment>
<evidence type="ECO:0000313" key="2">
    <source>
        <dbReference type="Proteomes" id="UP001158067"/>
    </source>
</evidence>